<evidence type="ECO:0000313" key="17">
    <source>
        <dbReference type="Proteomes" id="UP000172817"/>
    </source>
</evidence>
<accession>G4XF72</accession>
<keyword evidence="3 12" id="KW-0678">Repressor</keyword>
<dbReference type="Gene3D" id="2.170.200.10">
    <property type="entry name" value="Papillomavirus E2 early protein domain"/>
    <property type="match status" value="1"/>
</dbReference>
<dbReference type="InterPro" id="IPR001866">
    <property type="entry name" value="PPV_E2_N"/>
</dbReference>
<keyword evidence="4 12" id="KW-0244">Early protein</keyword>
<dbReference type="GO" id="GO:0006260">
    <property type="term" value="P:DNA replication"/>
    <property type="evidence" value="ECO:0007669"/>
    <property type="project" value="UniProtKB-KW"/>
</dbReference>
<dbReference type="InterPro" id="IPR035975">
    <property type="entry name" value="E2/EBNA1_C_sf"/>
</dbReference>
<feature type="domain" description="Papillomavirus E2 C-terminal" evidence="15">
    <location>
        <begin position="452"/>
        <end position="522"/>
    </location>
</feature>
<feature type="compositionally biased region" description="Basic and acidic residues" evidence="13">
    <location>
        <begin position="226"/>
        <end position="235"/>
    </location>
</feature>
<keyword evidence="8 12" id="KW-0805">Transcription regulation</keyword>
<keyword evidence="11 12" id="KW-0804">Transcription</keyword>
<dbReference type="Proteomes" id="UP000172817">
    <property type="component" value="Genome"/>
</dbReference>
<dbReference type="Pfam" id="PF00508">
    <property type="entry name" value="PPV_E2_N"/>
    <property type="match status" value="1"/>
</dbReference>
<protein>
    <recommendedName>
        <fullName evidence="12">Regulatory protein E2</fullName>
    </recommendedName>
</protein>
<evidence type="ECO:0000259" key="15">
    <source>
        <dbReference type="Pfam" id="PF00511"/>
    </source>
</evidence>
<dbReference type="Gene3D" id="1.10.287.30">
    <property type="entry name" value="E2 (early) protein, N terminal domain, subdomain 1"/>
    <property type="match status" value="1"/>
</dbReference>
<feature type="region of interest" description="Disordered" evidence="13">
    <location>
        <begin position="197"/>
        <end position="445"/>
    </location>
</feature>
<evidence type="ECO:0000256" key="5">
    <source>
        <dbReference type="ARBA" id="ARBA00022553"/>
    </source>
</evidence>
<dbReference type="RefSeq" id="YP_004895383.1">
    <property type="nucleotide sequence ID" value="NC_016075.1"/>
</dbReference>
<dbReference type="InterPro" id="IPR042503">
    <property type="entry name" value="Regulatory_protein_E2_N_1"/>
</dbReference>
<keyword evidence="5 12" id="KW-0597">Phosphoprotein</keyword>
<evidence type="ECO:0000256" key="2">
    <source>
        <dbReference type="ARBA" id="ARBA00007794"/>
    </source>
</evidence>
<comment type="similarity">
    <text evidence="12">Belongs to the papillomaviridae E2 protein family.</text>
</comment>
<dbReference type="HAMAP" id="MF_04001">
    <property type="entry name" value="PPV_E2"/>
    <property type="match status" value="1"/>
</dbReference>
<evidence type="ECO:0000259" key="14">
    <source>
        <dbReference type="Pfam" id="PF00508"/>
    </source>
</evidence>
<sequence length="530" mass="57660">MENLSKRLNALQDALLNLYEEGSGLLARQVEHWNLLRRENVLMHFARKSGVTRVGMQPVPPLQVTAERAKQAIEIQLVLQTLCDSPWATETWTLSDTCRERWMAPPQRCWKKGSSIVEVIYDGNPENSMQYTLWNRIYYQDLSDTWRLSKSQVDHQGIWYWDCEQKQYYVKFAPDAARFSSTGTWEVVYNNETISLCDPVTSTTPPTDVRGETALYSGRLSPNRDVSGHSEHGGADAEGTPPPSPAAEVTNPYASPLPDTTSPSPKPGAEPARRGRELPKRGRPPEPVGHTPTASPQPVPAEAAGVGVQQRPVTTATGVAGRKRARGPGAARGGKKPKEVCTSPRCPPEPPDQPQLVSVLGGDGGGGVSQPRGCRQSENVALPVADPRPLGSSPAAGGSPPPSPAAQVEEAARRPRPGPAAAREGRLGAQRGVGGRPPNLLREAGDSPQTAVVLCGPPNTLKCYRYRLQHHHAHKFLYASTTWYWTGPGSDRIGSARILLTFANSQQQTDFFRTVRLPPSVRQAPNIHSV</sequence>
<feature type="domain" description="Papillomavirus E2 N-terminal" evidence="14">
    <location>
        <begin position="1"/>
        <end position="197"/>
    </location>
</feature>
<dbReference type="GO" id="GO:0000166">
    <property type="term" value="F:nucleotide binding"/>
    <property type="evidence" value="ECO:0007669"/>
    <property type="project" value="UniProtKB-UniRule"/>
</dbReference>
<evidence type="ECO:0000256" key="1">
    <source>
        <dbReference type="ARBA" id="ARBA00004147"/>
    </source>
</evidence>
<dbReference type="Gene3D" id="3.30.70.330">
    <property type="match status" value="1"/>
</dbReference>
<feature type="region of interest" description="DNA-binding domain" evidence="12">
    <location>
        <begin position="446"/>
        <end position="530"/>
    </location>
</feature>
<evidence type="ECO:0000256" key="12">
    <source>
        <dbReference type="HAMAP-Rule" id="MF_04001"/>
    </source>
</evidence>
<dbReference type="InterPro" id="IPR036050">
    <property type="entry name" value="Regulatory_protein_E2_N"/>
</dbReference>
<evidence type="ECO:0000256" key="7">
    <source>
        <dbReference type="ARBA" id="ARBA00022705"/>
    </source>
</evidence>
<evidence type="ECO:0000256" key="9">
    <source>
        <dbReference type="ARBA" id="ARBA00023125"/>
    </source>
</evidence>
<evidence type="ECO:0000256" key="4">
    <source>
        <dbReference type="ARBA" id="ARBA00022518"/>
    </source>
</evidence>
<dbReference type="KEGG" id="vg:11467817"/>
<dbReference type="Pfam" id="PF00511">
    <property type="entry name" value="PPV_E2_C"/>
    <property type="match status" value="1"/>
</dbReference>
<organism evidence="16 17">
    <name type="scientific">Canis familiaris papillomavirus 10</name>
    <dbReference type="NCBI Taxonomy" id="1087109"/>
    <lineage>
        <taxon>Viruses</taxon>
        <taxon>Monodnaviria</taxon>
        <taxon>Shotokuvirae</taxon>
        <taxon>Cossaviricota</taxon>
        <taxon>Papovaviricetes</taxon>
        <taxon>Zurhausenvirales</taxon>
        <taxon>Papillomaviridae</taxon>
        <taxon>Firstpapillomavirinae</taxon>
        <taxon>Chipapillomavirus</taxon>
        <taxon>Chipapillomavirus 3</taxon>
    </lineage>
</organism>
<dbReference type="InterPro" id="IPR000427">
    <property type="entry name" value="Papillomavirus_E2_C"/>
</dbReference>
<dbReference type="GO" id="GO:0006351">
    <property type="term" value="P:DNA-templated transcription"/>
    <property type="evidence" value="ECO:0007669"/>
    <property type="project" value="UniProtKB-UniRule"/>
</dbReference>
<feature type="compositionally biased region" description="Low complexity" evidence="13">
    <location>
        <begin position="198"/>
        <end position="208"/>
    </location>
</feature>
<feature type="compositionally biased region" description="Basic and acidic residues" evidence="13">
    <location>
        <begin position="271"/>
        <end position="284"/>
    </location>
</feature>
<dbReference type="InterPro" id="IPR042504">
    <property type="entry name" value="Regulatory_protein_E2_N_2"/>
</dbReference>
<evidence type="ECO:0000256" key="10">
    <source>
        <dbReference type="ARBA" id="ARBA00023159"/>
    </source>
</evidence>
<keyword evidence="9 12" id="KW-0238">DNA-binding</keyword>
<reference evidence="16 17" key="1">
    <citation type="submission" date="2011-04" db="EMBL/GenBank/DDBJ databases">
        <title>Novel canine papillomaviruses cause pigmented viral plaques.</title>
        <authorList>
            <person name="Yuan H."/>
            <person name="Luff J."/>
            <person name="Zhou D."/>
            <person name="Wang J."/>
            <person name="Affolter V."/>
            <person name="Moore P."/>
            <person name="Schlegel R."/>
        </authorList>
    </citation>
    <scope>NUCLEOTIDE SEQUENCE [LARGE SCALE GENOMIC DNA]</scope>
</reference>
<evidence type="ECO:0000256" key="8">
    <source>
        <dbReference type="ARBA" id="ARBA00023015"/>
    </source>
</evidence>
<dbReference type="SUPFAM" id="SSF51332">
    <property type="entry name" value="E2 regulatory, transactivation domain"/>
    <property type="match status" value="1"/>
</dbReference>
<proteinExistence type="inferred from homology"/>
<gene>
    <name evidence="12" type="primary">E2</name>
</gene>
<evidence type="ECO:0000256" key="11">
    <source>
        <dbReference type="ARBA" id="ARBA00023163"/>
    </source>
</evidence>
<dbReference type="OrthoDB" id="15886at10239"/>
<evidence type="ECO:0000256" key="6">
    <source>
        <dbReference type="ARBA" id="ARBA00022562"/>
    </source>
</evidence>
<keyword evidence="6 12" id="KW-1048">Host nucleus</keyword>
<dbReference type="GO" id="GO:0039693">
    <property type="term" value="P:viral DNA genome replication"/>
    <property type="evidence" value="ECO:0007669"/>
    <property type="project" value="UniProtKB-UniRule"/>
</dbReference>
<dbReference type="EMBL" id="JF800657">
    <property type="protein sequence ID" value="AEP82744.1"/>
    <property type="molecule type" value="Genomic_DNA"/>
</dbReference>
<dbReference type="GO" id="GO:0003677">
    <property type="term" value="F:DNA binding"/>
    <property type="evidence" value="ECO:0007669"/>
    <property type="project" value="UniProtKB-UniRule"/>
</dbReference>
<dbReference type="GO" id="GO:0003700">
    <property type="term" value="F:DNA-binding transcription factor activity"/>
    <property type="evidence" value="ECO:0007669"/>
    <property type="project" value="UniProtKB-UniRule"/>
</dbReference>
<dbReference type="GO" id="GO:0042025">
    <property type="term" value="C:host cell nucleus"/>
    <property type="evidence" value="ECO:0007669"/>
    <property type="project" value="UniProtKB-SubCell"/>
</dbReference>
<evidence type="ECO:0000256" key="13">
    <source>
        <dbReference type="SAM" id="MobiDB-lite"/>
    </source>
</evidence>
<keyword evidence="7 12" id="KW-0235">DNA replication</keyword>
<comment type="caution">
    <text evidence="12">Lacks conserved residue(s) required for the propagation of feature annotation.</text>
</comment>
<dbReference type="InterPro" id="IPR012677">
    <property type="entry name" value="Nucleotide-bd_a/b_plait_sf"/>
</dbReference>
<evidence type="ECO:0000313" key="16">
    <source>
        <dbReference type="EMBL" id="AEP82744.1"/>
    </source>
</evidence>
<comment type="function">
    <text evidence="12">Plays a role in the initiation of viral DNA replication. A dimer of E2 interacts with a dimer of E1 in order to improve specificity of E1 DNA binding activity. Once the complex recognizes and binds DNA at specific sites, the E2 dimer is removed from DNA. E2 also regulates viral transcription through binding to the E2RE response element (5'-ACCNNNNNNGGT-3') present in multiple copies in the regulatory regions of the viral genome. Activates or represses transcription depending on E2RE's position with regards to proximal promoter elements including the TATA-box. Repression occurs by sterically hindering the assembly of the transcription initiation complex.</text>
</comment>
<dbReference type="SUPFAM" id="SSF54957">
    <property type="entry name" value="Viral DNA-binding domain"/>
    <property type="match status" value="1"/>
</dbReference>
<dbReference type="GO" id="GO:0006275">
    <property type="term" value="P:regulation of DNA replication"/>
    <property type="evidence" value="ECO:0007669"/>
    <property type="project" value="UniProtKB-UniRule"/>
</dbReference>
<comment type="subcellular location">
    <subcellularLocation>
        <location evidence="1 12">Host nucleus</location>
    </subcellularLocation>
</comment>
<evidence type="ECO:0000256" key="3">
    <source>
        <dbReference type="ARBA" id="ARBA00022491"/>
    </source>
</evidence>
<keyword evidence="10 12" id="KW-0010">Activator</keyword>
<comment type="subunit">
    <text evidence="12">Binds DNA as homodimer. Interacts with protein E1; this interaction greatly increases E1 DNA-binding activity. Interacts with protein L1; this interaction enhances E2-dependent replication and transcription activation. Interacts with protein L2; this interaction inhibits E2 transcriptional activity but not DNA replication function E2. Interacts with protein E7; this interaction inhibits E7 oncogenic activity. Interacts with host TAF1; this interaction modulates E2-dependent transcriptional regulation. Interacts with host BRD4; this interaction mediates E2 transcriptional activation function. Additionally, the interaction with host BRD4 on mitotic chromosomes mediates tethering of the viral genome. Interacts with host TOPBP1; this interaction is required for optimal viral DNA replication.</text>
</comment>
<name>G4XF72_9PAPI</name>
<dbReference type="InterPro" id="IPR033668">
    <property type="entry name" value="Reg_prot_E2"/>
</dbReference>
<comment type="similarity">
    <text evidence="2">Belongs to the papillomaviridae E8^E2C protein family.</text>
</comment>
<comment type="PTM">
    <text evidence="12">Phosphorylated.</text>
</comment>